<dbReference type="PANTHER" id="PTHR33050:SF8">
    <property type="entry name" value="REVERSE TRANSCRIPTASE DOMAIN-CONTAINING PROTEIN"/>
    <property type="match status" value="1"/>
</dbReference>
<reference evidence="1 2" key="1">
    <citation type="submission" date="2024-01" db="EMBL/GenBank/DDBJ databases">
        <title>The genome of the rayed Mediterranean limpet Patella caerulea (Linnaeus, 1758).</title>
        <authorList>
            <person name="Anh-Thu Weber A."/>
            <person name="Halstead-Nussloch G."/>
        </authorList>
    </citation>
    <scope>NUCLEOTIDE SEQUENCE [LARGE SCALE GENOMIC DNA]</scope>
    <source>
        <strain evidence="1">AATW-2023a</strain>
        <tissue evidence="1">Whole specimen</tissue>
    </source>
</reference>
<name>A0AAN8JK75_PATCE</name>
<gene>
    <name evidence="1" type="ORF">SNE40_013075</name>
</gene>
<accession>A0AAN8JK75</accession>
<organism evidence="1 2">
    <name type="scientific">Patella caerulea</name>
    <name type="common">Rayed Mediterranean limpet</name>
    <dbReference type="NCBI Taxonomy" id="87958"/>
    <lineage>
        <taxon>Eukaryota</taxon>
        <taxon>Metazoa</taxon>
        <taxon>Spiralia</taxon>
        <taxon>Lophotrochozoa</taxon>
        <taxon>Mollusca</taxon>
        <taxon>Gastropoda</taxon>
        <taxon>Patellogastropoda</taxon>
        <taxon>Patelloidea</taxon>
        <taxon>Patellidae</taxon>
        <taxon>Patella</taxon>
    </lineage>
</organism>
<comment type="caution">
    <text evidence="1">The sequence shown here is derived from an EMBL/GenBank/DDBJ whole genome shotgun (WGS) entry which is preliminary data.</text>
</comment>
<protein>
    <submittedName>
        <fullName evidence="1">Uncharacterized protein</fullName>
    </submittedName>
</protein>
<sequence>MCMWLSFLDLWNSKSFFYDVNITESADMEMYMDASGSKGYGGYFQGKWFSCPWPDDLNLGQDDMSIAFMELVPIVTCATIWGHNMWAKKRILFHCDNMATVGIINKERSKSHNIMKLMRRLTWCAIKFNFVLHAVHIKGRYNILSDCLSRLQVEKFRELDPLSEQHPTATPPVHELYLT</sequence>
<dbReference type="AlphaFoldDB" id="A0AAN8JK75"/>
<evidence type="ECO:0000313" key="2">
    <source>
        <dbReference type="Proteomes" id="UP001347796"/>
    </source>
</evidence>
<dbReference type="EMBL" id="JAZGQO010000009">
    <property type="protein sequence ID" value="KAK6178270.1"/>
    <property type="molecule type" value="Genomic_DNA"/>
</dbReference>
<keyword evidence="2" id="KW-1185">Reference proteome</keyword>
<dbReference type="CDD" id="cd09275">
    <property type="entry name" value="RNase_HI_RT_DIRS1"/>
    <property type="match status" value="1"/>
</dbReference>
<dbReference type="Proteomes" id="UP001347796">
    <property type="component" value="Unassembled WGS sequence"/>
</dbReference>
<proteinExistence type="predicted"/>
<dbReference type="PANTHER" id="PTHR33050">
    <property type="entry name" value="REVERSE TRANSCRIPTASE DOMAIN-CONTAINING PROTEIN"/>
    <property type="match status" value="1"/>
</dbReference>
<evidence type="ECO:0000313" key="1">
    <source>
        <dbReference type="EMBL" id="KAK6178270.1"/>
    </source>
</evidence>
<dbReference type="InterPro" id="IPR052055">
    <property type="entry name" value="Hepadnavirus_pol/RT"/>
</dbReference>